<name>A0A9X2W9Q8_9ENTR</name>
<evidence type="ECO:0000313" key="1">
    <source>
        <dbReference type="EMBL" id="MCT4703646.1"/>
    </source>
</evidence>
<protein>
    <submittedName>
        <fullName evidence="1">Uncharacterized protein</fullName>
    </submittedName>
</protein>
<organism evidence="1 2">
    <name type="scientific">Dryocola boscaweniae</name>
    <dbReference type="NCBI Taxonomy" id="2925397"/>
    <lineage>
        <taxon>Bacteria</taxon>
        <taxon>Pseudomonadati</taxon>
        <taxon>Pseudomonadota</taxon>
        <taxon>Gammaproteobacteria</taxon>
        <taxon>Enterobacterales</taxon>
        <taxon>Enterobacteriaceae</taxon>
        <taxon>Dryocola</taxon>
    </lineage>
</organism>
<gene>
    <name evidence="1" type="ORF">MUA00_17855</name>
</gene>
<dbReference type="AlphaFoldDB" id="A0A9X2W9Q8"/>
<reference evidence="1" key="1">
    <citation type="submission" date="2022-03" db="EMBL/GenBank/DDBJ databases">
        <title>Proposal of a novel genus Dryocolo and two novel species.</title>
        <authorList>
            <person name="Maddock D.W."/>
            <person name="Brady C.L."/>
            <person name="Denman S."/>
            <person name="Arnold D."/>
        </authorList>
    </citation>
    <scope>NUCLEOTIDE SEQUENCE</scope>
    <source>
        <strain evidence="1">H6W4</strain>
    </source>
</reference>
<proteinExistence type="predicted"/>
<dbReference type="EMBL" id="JALHAP010000082">
    <property type="protein sequence ID" value="MCT4703646.1"/>
    <property type="molecule type" value="Genomic_DNA"/>
</dbReference>
<keyword evidence="2" id="KW-1185">Reference proteome</keyword>
<sequence length="86" mass="9320">MKIIIASMQILSEGKRLPDGLKFKETGSFGDMLKAAYGDASSQNKNKPAAVTEYTFKNAAFNSAASSVVKSDFLFEGSERADDFND</sequence>
<dbReference type="Proteomes" id="UP001150641">
    <property type="component" value="Unassembled WGS sequence"/>
</dbReference>
<comment type="caution">
    <text evidence="1">The sequence shown here is derived from an EMBL/GenBank/DDBJ whole genome shotgun (WGS) entry which is preliminary data.</text>
</comment>
<accession>A0A9X2W9Q8</accession>
<dbReference type="RefSeq" id="WP_271124339.1">
    <property type="nucleotide sequence ID" value="NZ_JALHAN010000069.1"/>
</dbReference>
<evidence type="ECO:0000313" key="2">
    <source>
        <dbReference type="Proteomes" id="UP001150641"/>
    </source>
</evidence>